<accession>A0ABR2HBJ0</accession>
<name>A0ABR2HBJ0_9EUKA</name>
<dbReference type="InterPro" id="IPR017853">
    <property type="entry name" value="GH"/>
</dbReference>
<organism evidence="3 4">
    <name type="scientific">Tritrichomonas musculus</name>
    <dbReference type="NCBI Taxonomy" id="1915356"/>
    <lineage>
        <taxon>Eukaryota</taxon>
        <taxon>Metamonada</taxon>
        <taxon>Parabasalia</taxon>
        <taxon>Tritrichomonadida</taxon>
        <taxon>Tritrichomonadidae</taxon>
        <taxon>Tritrichomonas</taxon>
    </lineage>
</organism>
<dbReference type="InterPro" id="IPR006047">
    <property type="entry name" value="GH13_cat_dom"/>
</dbReference>
<dbReference type="Gene3D" id="3.90.400.10">
    <property type="entry name" value="Oligo-1,6-glucosidase, Domain 2"/>
    <property type="match status" value="1"/>
</dbReference>
<feature type="domain" description="Glycosyl hydrolase family 13 catalytic" evidence="2">
    <location>
        <begin position="16"/>
        <end position="422"/>
    </location>
</feature>
<keyword evidence="4" id="KW-1185">Reference proteome</keyword>
<dbReference type="SUPFAM" id="SSF51011">
    <property type="entry name" value="Glycosyl hydrolase domain"/>
    <property type="match status" value="1"/>
</dbReference>
<evidence type="ECO:0000259" key="2">
    <source>
        <dbReference type="SMART" id="SM00642"/>
    </source>
</evidence>
<dbReference type="PANTHER" id="PTHR10357">
    <property type="entry name" value="ALPHA-AMYLASE FAMILY MEMBER"/>
    <property type="match status" value="1"/>
</dbReference>
<dbReference type="SMART" id="SM00642">
    <property type="entry name" value="Aamy"/>
    <property type="match status" value="1"/>
</dbReference>
<dbReference type="InterPro" id="IPR045857">
    <property type="entry name" value="O16G_dom_2"/>
</dbReference>
<evidence type="ECO:0000313" key="4">
    <source>
        <dbReference type="Proteomes" id="UP001470230"/>
    </source>
</evidence>
<protein>
    <recommendedName>
        <fullName evidence="2">Glycosyl hydrolase family 13 catalytic domain-containing protein</fullName>
    </recommendedName>
</protein>
<dbReference type="Gene3D" id="2.60.40.1180">
    <property type="entry name" value="Golgi alpha-mannosidase II"/>
    <property type="match status" value="1"/>
</dbReference>
<dbReference type="EMBL" id="JAPFFF010000034">
    <property type="protein sequence ID" value="KAK8843836.1"/>
    <property type="molecule type" value="Genomic_DNA"/>
</dbReference>
<evidence type="ECO:0000256" key="1">
    <source>
        <dbReference type="ARBA" id="ARBA00022801"/>
    </source>
</evidence>
<comment type="caution">
    <text evidence="3">The sequence shown here is derived from an EMBL/GenBank/DDBJ whole genome shotgun (WGS) entry which is preliminary data.</text>
</comment>
<dbReference type="SUPFAM" id="SSF51445">
    <property type="entry name" value="(Trans)glycosidases"/>
    <property type="match status" value="1"/>
</dbReference>
<dbReference type="Proteomes" id="UP001470230">
    <property type="component" value="Unassembled WGS sequence"/>
</dbReference>
<dbReference type="Pfam" id="PF00128">
    <property type="entry name" value="Alpha-amylase"/>
    <property type="match status" value="1"/>
</dbReference>
<dbReference type="PANTHER" id="PTHR10357:SF184">
    <property type="entry name" value="OLIGO-1,6-GLUCOSIDASE 1"/>
    <property type="match status" value="1"/>
</dbReference>
<reference evidence="3 4" key="1">
    <citation type="submission" date="2024-04" db="EMBL/GenBank/DDBJ databases">
        <title>Tritrichomonas musculus Genome.</title>
        <authorList>
            <person name="Alves-Ferreira E."/>
            <person name="Grigg M."/>
            <person name="Lorenzi H."/>
            <person name="Galac M."/>
        </authorList>
    </citation>
    <scope>NUCLEOTIDE SEQUENCE [LARGE SCALE GENOMIC DNA]</scope>
    <source>
        <strain evidence="3 4">EAF2021</strain>
    </source>
</reference>
<sequence length="559" mass="65558">MEHLERAWWKEAVVYQIYPRSFQDTTGNGIGDLKGITKRLDYLKTLGIDVIWLSPIYQSPNDDNGYDISDYRNIMTDFGTMADFDEMLSEMHKRGIKLMMDLVANHTSDEHAWFVESRKSKDNPFRDYYIWRDPKAPGVPPNNWTSYFSGSAWQFDEATGQYYLHLFSKKQADLNWENPKVRKEIYDMMDFWFQKGIDGFRMDTISMISKKHGLPDGKTDCLIVGIENYSTGPRQHEFLQEMNREVLSKYDCMTVGECPSVTFQQAIEYTDPKRHELNMLFQFELMDVDADPRSKYYPVPFDLVKFKCIQTKWQKGLEGKAWNSIYLCNHDQPRPVSRFGNDHPDYRKVSAKMLATLNHTLQGTPYVYQGEEIGMTNVPFDNIDEFNDLEIKNFWQENVIKGTMSPEEAMSAFRLKSRDNARTPMHWDASPNAGFTTGKPWLKVNPNYTTINVEESLNDPDSIFYYFQKLIKLRHENLIFVYGIYDEYFHDDKNLYIYTRTLGNEKLFIALNFTKETHDLKIPESIDLSGSKLLISNYNNTDTIPTKLRAYEAIIYHKK</sequence>
<dbReference type="NCBIfam" id="NF008183">
    <property type="entry name" value="PRK10933.1"/>
    <property type="match status" value="1"/>
</dbReference>
<evidence type="ECO:0000313" key="3">
    <source>
        <dbReference type="EMBL" id="KAK8843836.1"/>
    </source>
</evidence>
<dbReference type="CDD" id="cd11333">
    <property type="entry name" value="AmyAc_SI_OligoGlu_DGase"/>
    <property type="match status" value="1"/>
</dbReference>
<proteinExistence type="predicted"/>
<keyword evidence="1" id="KW-0378">Hydrolase</keyword>
<gene>
    <name evidence="3" type="ORF">M9Y10_024910</name>
</gene>
<dbReference type="InterPro" id="IPR013780">
    <property type="entry name" value="Glyco_hydro_b"/>
</dbReference>
<dbReference type="Gene3D" id="3.20.20.80">
    <property type="entry name" value="Glycosidases"/>
    <property type="match status" value="1"/>
</dbReference>